<evidence type="ECO:0000256" key="2">
    <source>
        <dbReference type="ARBA" id="ARBA00022679"/>
    </source>
</evidence>
<dbReference type="GO" id="GO:0008993">
    <property type="term" value="F:rhamnulokinase activity"/>
    <property type="evidence" value="ECO:0007669"/>
    <property type="project" value="InterPro"/>
</dbReference>
<gene>
    <name evidence="9" type="ORF">G3M56_011880</name>
</gene>
<evidence type="ECO:0008006" key="11">
    <source>
        <dbReference type="Google" id="ProtNLM"/>
    </source>
</evidence>
<protein>
    <recommendedName>
        <fullName evidence="11">Rhamnulokinase</fullName>
    </recommendedName>
</protein>
<proteinExistence type="inferred from homology"/>
<dbReference type="Pfam" id="PF02782">
    <property type="entry name" value="FGGY_C"/>
    <property type="match status" value="1"/>
</dbReference>
<dbReference type="InterPro" id="IPR018485">
    <property type="entry name" value="FGGY_C"/>
</dbReference>
<reference evidence="9 10" key="1">
    <citation type="submission" date="2020-12" db="EMBL/GenBank/DDBJ databases">
        <title>Sulforoseuscoccus oceanibium gen. nov., sp. nov., a representative of the phylum Verrucomicrobia with special cytoplasmic membrane, and proposal of Sulforoseuscoccusaceae fam. nov.</title>
        <authorList>
            <person name="Xi F."/>
        </authorList>
    </citation>
    <scope>NUCLEOTIDE SEQUENCE [LARGE SCALE GENOMIC DNA]</scope>
    <source>
        <strain evidence="9 10">T37</strain>
    </source>
</reference>
<dbReference type="InterPro" id="IPR043129">
    <property type="entry name" value="ATPase_NBD"/>
</dbReference>
<feature type="domain" description="Carbohydrate kinase FGGY C-terminal" evidence="8">
    <location>
        <begin position="257"/>
        <end position="446"/>
    </location>
</feature>
<organism evidence="9 10">
    <name type="scientific">Sulfuriroseicoccus oceanibius</name>
    <dbReference type="NCBI Taxonomy" id="2707525"/>
    <lineage>
        <taxon>Bacteria</taxon>
        <taxon>Pseudomonadati</taxon>
        <taxon>Verrucomicrobiota</taxon>
        <taxon>Verrucomicrobiia</taxon>
        <taxon>Verrucomicrobiales</taxon>
        <taxon>Verrucomicrobiaceae</taxon>
        <taxon>Sulfuriroseicoccus</taxon>
    </lineage>
</organism>
<dbReference type="Gene3D" id="3.30.420.40">
    <property type="match status" value="2"/>
</dbReference>
<dbReference type="SUPFAM" id="SSF53067">
    <property type="entry name" value="Actin-like ATPase domain"/>
    <property type="match status" value="2"/>
</dbReference>
<evidence type="ECO:0000313" key="9">
    <source>
        <dbReference type="EMBL" id="QQL44573.1"/>
    </source>
</evidence>
<feature type="domain" description="Carbohydrate kinase FGGY N-terminal" evidence="7">
    <location>
        <begin position="4"/>
        <end position="247"/>
    </location>
</feature>
<dbReference type="Proteomes" id="UP000475117">
    <property type="component" value="Chromosome"/>
</dbReference>
<comment type="similarity">
    <text evidence="1">Belongs to the FGGY kinase family.</text>
</comment>
<keyword evidence="6" id="KW-0684">Rhamnose metabolism</keyword>
<dbReference type="CDD" id="cd07771">
    <property type="entry name" value="ASKHA_NBD_FGGY_RhaB-like"/>
    <property type="match status" value="1"/>
</dbReference>
<evidence type="ECO:0000256" key="3">
    <source>
        <dbReference type="ARBA" id="ARBA00022741"/>
    </source>
</evidence>
<dbReference type="RefSeq" id="WP_164363794.1">
    <property type="nucleotide sequence ID" value="NZ_CP066776.1"/>
</dbReference>
<accession>A0A6B3LBM2</accession>
<dbReference type="KEGG" id="soa:G3M56_011880"/>
<sequence length="490" mass="52913">MQVFLAIDLGAGSGRLVAGKFDGAHLSLDEVHRFGNEGVEINGGSYWDTTRLFHDILDGLQIAAKRYGESLVSVATDTWGCDHALLDANGNLLGGHHQYRDPRSNGMQEAMSERIPLDQVYASTGIQPAFYNSSLHLLAERIKGNPCFQIAHRLLFTPDLLAYWLSGVMANERSIASTSQLYNPLTRDWAWDVIDALELPRSIFGEIVRIGTVLGEITESVAARTGAPAKLKVVASAGHDTASAVAGLPMERGGLWLSSGTWSILGVESEKPVTTPDAFAAGLSNEGGVNRTTRLLHNVSGLWLIQECRRHWADNGDDLSYAEMADLAEAAPAHTAFIDPNDPSFATPGDMPQKIQAFCRNSSQPVPETKGEILRVATESLALKYRQVVESLRSVTGRTFAQLHAGGGGIQNELLMQSTANAIGIPVVSGPTEATSCGNIITQMVATGTIRDVTEGRGIVARSMETKTFTPDPEQSWDAHYQRFLAIAHH</sequence>
<dbReference type="AlphaFoldDB" id="A0A6B3LBM2"/>
<evidence type="ECO:0000256" key="6">
    <source>
        <dbReference type="ARBA" id="ARBA00023308"/>
    </source>
</evidence>
<evidence type="ECO:0000259" key="7">
    <source>
        <dbReference type="Pfam" id="PF00370"/>
    </source>
</evidence>
<keyword evidence="2" id="KW-0808">Transferase</keyword>
<evidence type="ECO:0000259" key="8">
    <source>
        <dbReference type="Pfam" id="PF02782"/>
    </source>
</evidence>
<dbReference type="EMBL" id="CP066776">
    <property type="protein sequence ID" value="QQL44573.1"/>
    <property type="molecule type" value="Genomic_DNA"/>
</dbReference>
<dbReference type="InterPro" id="IPR050406">
    <property type="entry name" value="FGGY_Carb_Kinase"/>
</dbReference>
<keyword evidence="5" id="KW-0067">ATP-binding</keyword>
<dbReference type="PANTHER" id="PTHR43095:SF5">
    <property type="entry name" value="XYLULOSE KINASE"/>
    <property type="match status" value="1"/>
</dbReference>
<evidence type="ECO:0000256" key="1">
    <source>
        <dbReference type="ARBA" id="ARBA00009156"/>
    </source>
</evidence>
<evidence type="ECO:0000313" key="10">
    <source>
        <dbReference type="Proteomes" id="UP000475117"/>
    </source>
</evidence>
<evidence type="ECO:0000256" key="5">
    <source>
        <dbReference type="ARBA" id="ARBA00022840"/>
    </source>
</evidence>
<keyword evidence="3" id="KW-0547">Nucleotide-binding</keyword>
<dbReference type="InterPro" id="IPR018484">
    <property type="entry name" value="FGGY_N"/>
</dbReference>
<keyword evidence="4" id="KW-0418">Kinase</keyword>
<dbReference type="GO" id="GO:0005524">
    <property type="term" value="F:ATP binding"/>
    <property type="evidence" value="ECO:0007669"/>
    <property type="project" value="UniProtKB-KW"/>
</dbReference>
<name>A0A6B3LBM2_9BACT</name>
<dbReference type="GO" id="GO:0019301">
    <property type="term" value="P:rhamnose catabolic process"/>
    <property type="evidence" value="ECO:0007669"/>
    <property type="project" value="InterPro"/>
</dbReference>
<keyword evidence="10" id="KW-1185">Reference proteome</keyword>
<dbReference type="PANTHER" id="PTHR43095">
    <property type="entry name" value="SUGAR KINASE"/>
    <property type="match status" value="1"/>
</dbReference>
<evidence type="ECO:0000256" key="4">
    <source>
        <dbReference type="ARBA" id="ARBA00022777"/>
    </source>
</evidence>
<dbReference type="Pfam" id="PF00370">
    <property type="entry name" value="FGGY_N"/>
    <property type="match status" value="1"/>
</dbReference>
<dbReference type="InterPro" id="IPR013449">
    <property type="entry name" value="Rhamnulokinase"/>
</dbReference>